<keyword evidence="4" id="KW-0548">Nucleotidyltransferase</keyword>
<feature type="domain" description="DNA polymerase III delta N-terminal" evidence="9">
    <location>
        <begin position="34"/>
        <end position="157"/>
    </location>
</feature>
<dbReference type="Gene3D" id="1.20.272.10">
    <property type="match status" value="1"/>
</dbReference>
<dbReference type="InterPro" id="IPR008921">
    <property type="entry name" value="DNA_pol3_clamp-load_cplx_C"/>
</dbReference>
<comment type="caution">
    <text evidence="11">The sequence shown here is derived from an EMBL/GenBank/DDBJ whole genome shotgun (WGS) entry which is preliminary data.</text>
</comment>
<organism evidence="11 12">
    <name type="scientific">Paenibacillus physcomitrellae</name>
    <dbReference type="NCBI Taxonomy" id="1619311"/>
    <lineage>
        <taxon>Bacteria</taxon>
        <taxon>Bacillati</taxon>
        <taxon>Bacillota</taxon>
        <taxon>Bacilli</taxon>
        <taxon>Bacillales</taxon>
        <taxon>Paenibacillaceae</taxon>
        <taxon>Paenibacillus</taxon>
    </lineage>
</organism>
<dbReference type="EC" id="2.7.7.7" evidence="1"/>
<keyword evidence="5" id="KW-0235">DNA replication</keyword>
<protein>
    <recommendedName>
        <fullName evidence="2">DNA polymerase III subunit delta</fullName>
        <ecNumber evidence="1">2.7.7.7</ecNumber>
    </recommendedName>
</protein>
<evidence type="ECO:0000313" key="11">
    <source>
        <dbReference type="EMBL" id="GGA20254.1"/>
    </source>
</evidence>
<dbReference type="InterPro" id="IPR010372">
    <property type="entry name" value="DNA_pol3_delta_N"/>
</dbReference>
<comment type="similarity">
    <text evidence="7">Belongs to the DNA polymerase HolA subunit family.</text>
</comment>
<name>A0ABQ1FMY4_9BACL</name>
<dbReference type="Proteomes" id="UP000609323">
    <property type="component" value="Unassembled WGS sequence"/>
</dbReference>
<reference evidence="12" key="1">
    <citation type="journal article" date="2019" name="Int. J. Syst. Evol. Microbiol.">
        <title>The Global Catalogue of Microorganisms (GCM) 10K type strain sequencing project: providing services to taxonomists for standard genome sequencing and annotation.</title>
        <authorList>
            <consortium name="The Broad Institute Genomics Platform"/>
            <consortium name="The Broad Institute Genome Sequencing Center for Infectious Disease"/>
            <person name="Wu L."/>
            <person name="Ma J."/>
        </authorList>
    </citation>
    <scope>NUCLEOTIDE SEQUENCE [LARGE SCALE GENOMIC DNA]</scope>
    <source>
        <strain evidence="12">CGMCC 1.15044</strain>
    </source>
</reference>
<dbReference type="Pfam" id="PF21694">
    <property type="entry name" value="DNA_pol3_delta_C"/>
    <property type="match status" value="1"/>
</dbReference>
<dbReference type="Gene3D" id="3.40.50.300">
    <property type="entry name" value="P-loop containing nucleotide triphosphate hydrolases"/>
    <property type="match status" value="1"/>
</dbReference>
<dbReference type="NCBIfam" id="TIGR01128">
    <property type="entry name" value="holA"/>
    <property type="match status" value="1"/>
</dbReference>
<evidence type="ECO:0000259" key="9">
    <source>
        <dbReference type="Pfam" id="PF06144"/>
    </source>
</evidence>
<dbReference type="SUPFAM" id="SSF52540">
    <property type="entry name" value="P-loop containing nucleoside triphosphate hydrolases"/>
    <property type="match status" value="1"/>
</dbReference>
<proteinExistence type="inferred from homology"/>
<evidence type="ECO:0000256" key="6">
    <source>
        <dbReference type="ARBA" id="ARBA00022932"/>
    </source>
</evidence>
<evidence type="ECO:0000313" key="12">
    <source>
        <dbReference type="Proteomes" id="UP000609323"/>
    </source>
</evidence>
<gene>
    <name evidence="11" type="primary">yqeN</name>
    <name evidence="11" type="ORF">GCM10010917_01100</name>
</gene>
<evidence type="ECO:0000259" key="10">
    <source>
        <dbReference type="Pfam" id="PF21694"/>
    </source>
</evidence>
<evidence type="ECO:0000256" key="1">
    <source>
        <dbReference type="ARBA" id="ARBA00012417"/>
    </source>
</evidence>
<dbReference type="InterPro" id="IPR027417">
    <property type="entry name" value="P-loop_NTPase"/>
</dbReference>
<comment type="catalytic activity">
    <reaction evidence="8">
        <text>DNA(n) + a 2'-deoxyribonucleoside 5'-triphosphate = DNA(n+1) + diphosphate</text>
        <dbReference type="Rhea" id="RHEA:22508"/>
        <dbReference type="Rhea" id="RHEA-COMP:17339"/>
        <dbReference type="Rhea" id="RHEA-COMP:17340"/>
        <dbReference type="ChEBI" id="CHEBI:33019"/>
        <dbReference type="ChEBI" id="CHEBI:61560"/>
        <dbReference type="ChEBI" id="CHEBI:173112"/>
        <dbReference type="EC" id="2.7.7.7"/>
    </reaction>
</comment>
<dbReference type="Pfam" id="PF06144">
    <property type="entry name" value="DNA_pol3_delta"/>
    <property type="match status" value="1"/>
</dbReference>
<dbReference type="SUPFAM" id="SSF48019">
    <property type="entry name" value="post-AAA+ oligomerization domain-like"/>
    <property type="match status" value="1"/>
</dbReference>
<evidence type="ECO:0000256" key="5">
    <source>
        <dbReference type="ARBA" id="ARBA00022705"/>
    </source>
</evidence>
<keyword evidence="3" id="KW-0808">Transferase</keyword>
<evidence type="ECO:0000256" key="3">
    <source>
        <dbReference type="ARBA" id="ARBA00022679"/>
    </source>
</evidence>
<accession>A0ABQ1FMY4</accession>
<dbReference type="PANTHER" id="PTHR34388:SF1">
    <property type="entry name" value="DNA POLYMERASE III SUBUNIT DELTA"/>
    <property type="match status" value="1"/>
</dbReference>
<keyword evidence="12" id="KW-1185">Reference proteome</keyword>
<evidence type="ECO:0000256" key="7">
    <source>
        <dbReference type="ARBA" id="ARBA00034754"/>
    </source>
</evidence>
<evidence type="ECO:0000256" key="2">
    <source>
        <dbReference type="ARBA" id="ARBA00017703"/>
    </source>
</evidence>
<dbReference type="EMBL" id="BMHF01000001">
    <property type="protein sequence ID" value="GGA20254.1"/>
    <property type="molecule type" value="Genomic_DNA"/>
</dbReference>
<dbReference type="PANTHER" id="PTHR34388">
    <property type="entry name" value="DNA POLYMERASE III SUBUNIT DELTA"/>
    <property type="match status" value="1"/>
</dbReference>
<feature type="domain" description="DNA polymerase III delta subunit-like C-terminal" evidence="10">
    <location>
        <begin position="232"/>
        <end position="352"/>
    </location>
</feature>
<evidence type="ECO:0000256" key="8">
    <source>
        <dbReference type="ARBA" id="ARBA00049244"/>
    </source>
</evidence>
<dbReference type="InterPro" id="IPR005790">
    <property type="entry name" value="DNA_polIII_delta"/>
</dbReference>
<dbReference type="Gene3D" id="1.10.8.60">
    <property type="match status" value="1"/>
</dbReference>
<sequence length="354" mass="39138">MRGIGRRKQAGGFRKLDARTAIKEIKQGKVSPLYLCYGTEKYQIREFVDTLTNQLVEPEQREMAVVQIDLSETPVELVVEEAETLPFLVERKLVIVQSASLFTAAKEGGKVEHNVERLLSYLADPAEYSVILFIANGEKLDERKKTVKMIKTAGQVLSFMPLGASELVQWVIREAGKHKCTMGQQAAEALIANAGVQMSTLSAEVNKLCLFTGAGGEITVEAVGTLVARTTEQNVFSMVEDIANLKLDRALGTFYELLKQKEEPIKIASLIARQFRIMLQVKELGSQSYSQQQIASQLGLHPYAVKIAGEQARKFSPQQLAQTLSQLAQLDYQMKSGGIDKVLGIEMFLLKLGA</sequence>
<dbReference type="InterPro" id="IPR048466">
    <property type="entry name" value="DNA_pol3_delta-like_C"/>
</dbReference>
<keyword evidence="6" id="KW-0239">DNA-directed DNA polymerase</keyword>
<evidence type="ECO:0000256" key="4">
    <source>
        <dbReference type="ARBA" id="ARBA00022695"/>
    </source>
</evidence>